<comment type="caution">
    <text evidence="4">The sequence shown here is derived from an EMBL/GenBank/DDBJ whole genome shotgun (WGS) entry which is preliminary data.</text>
</comment>
<dbReference type="EMBL" id="BMIN01000007">
    <property type="protein sequence ID" value="GGD11433.1"/>
    <property type="molecule type" value="Genomic_DNA"/>
</dbReference>
<keyword evidence="5" id="KW-1185">Reference proteome</keyword>
<dbReference type="PRINTS" id="PR00080">
    <property type="entry name" value="SDRFAMILY"/>
</dbReference>
<organism evidence="4 5">
    <name type="scientific">Pontibacillus salipaludis</name>
    <dbReference type="NCBI Taxonomy" id="1697394"/>
    <lineage>
        <taxon>Bacteria</taxon>
        <taxon>Bacillati</taxon>
        <taxon>Bacillota</taxon>
        <taxon>Bacilli</taxon>
        <taxon>Bacillales</taxon>
        <taxon>Bacillaceae</taxon>
        <taxon>Pontibacillus</taxon>
    </lineage>
</organism>
<dbReference type="Gene3D" id="3.40.50.720">
    <property type="entry name" value="NAD(P)-binding Rossmann-like Domain"/>
    <property type="match status" value="1"/>
</dbReference>
<dbReference type="SUPFAM" id="SSF51735">
    <property type="entry name" value="NAD(P)-binding Rossmann-fold domains"/>
    <property type="match status" value="1"/>
</dbReference>
<keyword evidence="2" id="KW-0560">Oxidoreductase</keyword>
<evidence type="ECO:0000256" key="1">
    <source>
        <dbReference type="ARBA" id="ARBA00006484"/>
    </source>
</evidence>
<protein>
    <submittedName>
        <fullName evidence="4">Short-chain dehydrogenase/reductase</fullName>
    </submittedName>
</protein>
<dbReference type="PANTHER" id="PTHR43976:SF16">
    <property type="entry name" value="SHORT-CHAIN DEHYDROGENASE_REDUCTASE FAMILY PROTEIN"/>
    <property type="match status" value="1"/>
</dbReference>
<dbReference type="PRINTS" id="PR00081">
    <property type="entry name" value="GDHRDH"/>
</dbReference>
<accession>A0ABQ1Q3C0</accession>
<evidence type="ECO:0000313" key="5">
    <source>
        <dbReference type="Proteomes" id="UP000642571"/>
    </source>
</evidence>
<evidence type="ECO:0000256" key="3">
    <source>
        <dbReference type="RuleBase" id="RU000363"/>
    </source>
</evidence>
<dbReference type="Proteomes" id="UP000642571">
    <property type="component" value="Unassembled WGS sequence"/>
</dbReference>
<name>A0ABQ1Q3C0_9BACI</name>
<dbReference type="CDD" id="cd05374">
    <property type="entry name" value="17beta-HSD-like_SDR_c"/>
    <property type="match status" value="1"/>
</dbReference>
<dbReference type="Pfam" id="PF00106">
    <property type="entry name" value="adh_short"/>
    <property type="match status" value="1"/>
</dbReference>
<dbReference type="InterPro" id="IPR036291">
    <property type="entry name" value="NAD(P)-bd_dom_sf"/>
</dbReference>
<reference evidence="5" key="1">
    <citation type="journal article" date="2019" name="Int. J. Syst. Evol. Microbiol.">
        <title>The Global Catalogue of Microorganisms (GCM) 10K type strain sequencing project: providing services to taxonomists for standard genome sequencing and annotation.</title>
        <authorList>
            <consortium name="The Broad Institute Genomics Platform"/>
            <consortium name="The Broad Institute Genome Sequencing Center for Infectious Disease"/>
            <person name="Wu L."/>
            <person name="Ma J."/>
        </authorList>
    </citation>
    <scope>NUCLEOTIDE SEQUENCE [LARGE SCALE GENOMIC DNA]</scope>
    <source>
        <strain evidence="5">CGMCC 1.15353</strain>
    </source>
</reference>
<sequence>MVIMVQSKVAVVTGASGGFGSLTVVNLAKQGYVVLAAMRDVSKVSVFEPFQNEKWYKQIIPVPLDVTKEESIRDFQYYIEKIGRCDVLVNNAGFALGGFSEEIQMSEYRDQFETNVFGVMGVTQTVLPLMRQQRFGKVINVSSISGLFGFPGLSPYVSSKYALEGYSESLRLEVKPFGIDVALVEPGSYRTNIWSSGRVVTEQSLKKDSPYFDYMERIEQELKNGEDSLGDPQEVADLISQLADRKMIRNLRYPVGKGVKGMVKAKTILPWSALEKLILKKLKRI</sequence>
<gene>
    <name evidence="4" type="primary">ydfG</name>
    <name evidence="4" type="ORF">GCM10011389_18690</name>
</gene>
<dbReference type="PANTHER" id="PTHR43976">
    <property type="entry name" value="SHORT CHAIN DEHYDROGENASE"/>
    <property type="match status" value="1"/>
</dbReference>
<dbReference type="InterPro" id="IPR002347">
    <property type="entry name" value="SDR_fam"/>
</dbReference>
<dbReference type="InterPro" id="IPR051911">
    <property type="entry name" value="SDR_oxidoreductase"/>
</dbReference>
<comment type="similarity">
    <text evidence="1 3">Belongs to the short-chain dehydrogenases/reductases (SDR) family.</text>
</comment>
<evidence type="ECO:0000256" key="2">
    <source>
        <dbReference type="ARBA" id="ARBA00023002"/>
    </source>
</evidence>
<dbReference type="NCBIfam" id="NF005372">
    <property type="entry name" value="PRK06914.1"/>
    <property type="match status" value="1"/>
</dbReference>
<proteinExistence type="inferred from homology"/>
<evidence type="ECO:0000313" key="4">
    <source>
        <dbReference type="EMBL" id="GGD11433.1"/>
    </source>
</evidence>
<dbReference type="PROSITE" id="PS00061">
    <property type="entry name" value="ADH_SHORT"/>
    <property type="match status" value="1"/>
</dbReference>
<dbReference type="InterPro" id="IPR020904">
    <property type="entry name" value="Sc_DH/Rdtase_CS"/>
</dbReference>